<accession>A0A9Q1ER49</accession>
<organism evidence="2 3">
    <name type="scientific">Synaphobranchus kaupii</name>
    <name type="common">Kaup's arrowtooth eel</name>
    <dbReference type="NCBI Taxonomy" id="118154"/>
    <lineage>
        <taxon>Eukaryota</taxon>
        <taxon>Metazoa</taxon>
        <taxon>Chordata</taxon>
        <taxon>Craniata</taxon>
        <taxon>Vertebrata</taxon>
        <taxon>Euteleostomi</taxon>
        <taxon>Actinopterygii</taxon>
        <taxon>Neopterygii</taxon>
        <taxon>Teleostei</taxon>
        <taxon>Anguilliformes</taxon>
        <taxon>Synaphobranchidae</taxon>
        <taxon>Synaphobranchus</taxon>
    </lineage>
</organism>
<feature type="region of interest" description="Disordered" evidence="1">
    <location>
        <begin position="1"/>
        <end position="32"/>
    </location>
</feature>
<evidence type="ECO:0000256" key="1">
    <source>
        <dbReference type="SAM" id="MobiDB-lite"/>
    </source>
</evidence>
<sequence>MAGQDRTADKKDKEKQKTKPGVCLNGEKGKEGGNSVPLFHILRRLGFPRNTCVERKIQYCSLHHSWDGREKLDPV</sequence>
<proteinExistence type="predicted"/>
<name>A0A9Q1ER49_SYNKA</name>
<evidence type="ECO:0000313" key="3">
    <source>
        <dbReference type="Proteomes" id="UP001152622"/>
    </source>
</evidence>
<feature type="compositionally biased region" description="Basic and acidic residues" evidence="1">
    <location>
        <begin position="1"/>
        <end position="17"/>
    </location>
</feature>
<reference evidence="2" key="1">
    <citation type="journal article" date="2023" name="Science">
        <title>Genome structures resolve the early diversification of teleost fishes.</title>
        <authorList>
            <person name="Parey E."/>
            <person name="Louis A."/>
            <person name="Montfort J."/>
            <person name="Bouchez O."/>
            <person name="Roques C."/>
            <person name="Iampietro C."/>
            <person name="Lluch J."/>
            <person name="Castinel A."/>
            <person name="Donnadieu C."/>
            <person name="Desvignes T."/>
            <person name="Floi Bucao C."/>
            <person name="Jouanno E."/>
            <person name="Wen M."/>
            <person name="Mejri S."/>
            <person name="Dirks R."/>
            <person name="Jansen H."/>
            <person name="Henkel C."/>
            <person name="Chen W.J."/>
            <person name="Zahm M."/>
            <person name="Cabau C."/>
            <person name="Klopp C."/>
            <person name="Thompson A.W."/>
            <person name="Robinson-Rechavi M."/>
            <person name="Braasch I."/>
            <person name="Lecointre G."/>
            <person name="Bobe J."/>
            <person name="Postlethwait J.H."/>
            <person name="Berthelot C."/>
            <person name="Roest Crollius H."/>
            <person name="Guiguen Y."/>
        </authorList>
    </citation>
    <scope>NUCLEOTIDE SEQUENCE</scope>
    <source>
        <strain evidence="2">WJC10195</strain>
    </source>
</reference>
<keyword evidence="3" id="KW-1185">Reference proteome</keyword>
<comment type="caution">
    <text evidence="2">The sequence shown here is derived from an EMBL/GenBank/DDBJ whole genome shotgun (WGS) entry which is preliminary data.</text>
</comment>
<dbReference type="AlphaFoldDB" id="A0A9Q1ER49"/>
<gene>
    <name evidence="2" type="ORF">SKAU_G00307920</name>
</gene>
<evidence type="ECO:0000313" key="2">
    <source>
        <dbReference type="EMBL" id="KAJ8343463.1"/>
    </source>
</evidence>
<dbReference type="EMBL" id="JAINUF010000013">
    <property type="protein sequence ID" value="KAJ8343463.1"/>
    <property type="molecule type" value="Genomic_DNA"/>
</dbReference>
<protein>
    <submittedName>
        <fullName evidence="2">Uncharacterized protein</fullName>
    </submittedName>
</protein>
<dbReference type="Proteomes" id="UP001152622">
    <property type="component" value="Chromosome 13"/>
</dbReference>